<evidence type="ECO:0000256" key="1">
    <source>
        <dbReference type="ARBA" id="ARBA00022705"/>
    </source>
</evidence>
<dbReference type="CDD" id="cd00009">
    <property type="entry name" value="AAA"/>
    <property type="match status" value="1"/>
</dbReference>
<evidence type="ECO:0000256" key="2">
    <source>
        <dbReference type="ARBA" id="ARBA00022741"/>
    </source>
</evidence>
<dbReference type="InterPro" id="IPR003593">
    <property type="entry name" value="AAA+_ATPase"/>
</dbReference>
<dbReference type="InterPro" id="IPR027417">
    <property type="entry name" value="P-loop_NTPase"/>
</dbReference>
<dbReference type="InterPro" id="IPR008921">
    <property type="entry name" value="DNA_pol3_clamp-load_cplx_C"/>
</dbReference>
<evidence type="ECO:0000259" key="5">
    <source>
        <dbReference type="SMART" id="SM00382"/>
    </source>
</evidence>
<comment type="caution">
    <text evidence="6">The sequence shown here is derived from an EMBL/GenBank/DDBJ whole genome shotgun (WGS) entry which is preliminary data.</text>
</comment>
<dbReference type="Pfam" id="PF08542">
    <property type="entry name" value="Rep_fac_C"/>
    <property type="match status" value="1"/>
</dbReference>
<keyword evidence="3" id="KW-0067">ATP-binding</keyword>
<feature type="compositionally biased region" description="Polar residues" evidence="4">
    <location>
        <begin position="1"/>
        <end position="10"/>
    </location>
</feature>
<dbReference type="PANTHER" id="PTHR11669">
    <property type="entry name" value="REPLICATION FACTOR C / DNA POLYMERASE III GAMMA-TAU SUBUNIT"/>
    <property type="match status" value="1"/>
</dbReference>
<dbReference type="InterPro" id="IPR000629">
    <property type="entry name" value="RNA-helicase_DEAD-box_CS"/>
</dbReference>
<dbReference type="GO" id="GO:0016887">
    <property type="term" value="F:ATP hydrolysis activity"/>
    <property type="evidence" value="ECO:0007669"/>
    <property type="project" value="InterPro"/>
</dbReference>
<feature type="region of interest" description="Disordered" evidence="4">
    <location>
        <begin position="1"/>
        <end position="44"/>
    </location>
</feature>
<dbReference type="CDD" id="cd18140">
    <property type="entry name" value="HLD_clamp_RFC"/>
    <property type="match status" value="1"/>
</dbReference>
<keyword evidence="1" id="KW-0235">DNA replication</keyword>
<feature type="domain" description="AAA+ ATPase" evidence="5">
    <location>
        <begin position="86"/>
        <end position="216"/>
    </location>
</feature>
<dbReference type="GO" id="GO:0003677">
    <property type="term" value="F:DNA binding"/>
    <property type="evidence" value="ECO:0007669"/>
    <property type="project" value="InterPro"/>
</dbReference>
<dbReference type="Gene3D" id="1.20.272.10">
    <property type="match status" value="1"/>
</dbReference>
<dbReference type="GO" id="GO:0006281">
    <property type="term" value="P:DNA repair"/>
    <property type="evidence" value="ECO:0007669"/>
    <property type="project" value="TreeGrafter"/>
</dbReference>
<dbReference type="SUPFAM" id="SSF52540">
    <property type="entry name" value="P-loop containing nucleoside triphosphate hydrolases"/>
    <property type="match status" value="1"/>
</dbReference>
<evidence type="ECO:0000313" key="7">
    <source>
        <dbReference type="Proteomes" id="UP000594342"/>
    </source>
</evidence>
<dbReference type="Proteomes" id="UP000594342">
    <property type="component" value="Unassembled WGS sequence"/>
</dbReference>
<organism evidence="6 7">
    <name type="scientific">Yasminevirus sp. GU-2018</name>
    <dbReference type="NCBI Taxonomy" id="2420051"/>
    <lineage>
        <taxon>Viruses</taxon>
        <taxon>Varidnaviria</taxon>
        <taxon>Bamfordvirae</taxon>
        <taxon>Nucleocytoviricota</taxon>
        <taxon>Megaviricetes</taxon>
        <taxon>Imitervirales</taxon>
        <taxon>Mimiviridae</taxon>
        <taxon>Klosneuvirinae</taxon>
        <taxon>Yasminevirus</taxon>
        <taxon>Yasminevirus saudimassiliense</taxon>
    </lineage>
</organism>
<dbReference type="EMBL" id="UPSH01000001">
    <property type="protein sequence ID" value="VBB18055.1"/>
    <property type="molecule type" value="Genomic_DNA"/>
</dbReference>
<dbReference type="SMART" id="SM00382">
    <property type="entry name" value="AAA"/>
    <property type="match status" value="1"/>
</dbReference>
<keyword evidence="2" id="KW-0547">Nucleotide-binding</keyword>
<dbReference type="PANTHER" id="PTHR11669:SF5">
    <property type="entry name" value="REPLICATION FACTOR C SUBUNIT 2"/>
    <property type="match status" value="1"/>
</dbReference>
<dbReference type="SUPFAM" id="SSF48019">
    <property type="entry name" value="post-AAA+ oligomerization domain-like"/>
    <property type="match status" value="1"/>
</dbReference>
<gene>
    <name evidence="6" type="ORF">YASMINEVIRUS_518</name>
</gene>
<dbReference type="InterPro" id="IPR013748">
    <property type="entry name" value="Rep_factorC_C"/>
</dbReference>
<keyword evidence="7" id="KW-1185">Reference proteome</keyword>
<reference evidence="6 7" key="1">
    <citation type="submission" date="2018-10" db="EMBL/GenBank/DDBJ databases">
        <authorList>
            <consortium name="IHU Genomes"/>
        </authorList>
    </citation>
    <scope>NUCLEOTIDE SEQUENCE [LARGE SCALE GENOMIC DNA]</scope>
    <source>
        <strain evidence="6 7">A1</strain>
    </source>
</reference>
<dbReference type="GO" id="GO:0005524">
    <property type="term" value="F:ATP binding"/>
    <property type="evidence" value="ECO:0007669"/>
    <property type="project" value="UniProtKB-KW"/>
</dbReference>
<dbReference type="InterPro" id="IPR003959">
    <property type="entry name" value="ATPase_AAA_core"/>
</dbReference>
<dbReference type="InterPro" id="IPR050238">
    <property type="entry name" value="DNA_Rep/Repair_Clamp_Loader"/>
</dbReference>
<dbReference type="Gene3D" id="1.10.8.60">
    <property type="match status" value="1"/>
</dbReference>
<dbReference type="PROSITE" id="PS00039">
    <property type="entry name" value="DEAD_ATP_HELICASE"/>
    <property type="match status" value="1"/>
</dbReference>
<dbReference type="InterPro" id="IPR047854">
    <property type="entry name" value="RFC_lid"/>
</dbReference>
<dbReference type="GO" id="GO:0003689">
    <property type="term" value="F:DNA clamp loader activity"/>
    <property type="evidence" value="ECO:0007669"/>
    <property type="project" value="TreeGrafter"/>
</dbReference>
<evidence type="ECO:0000256" key="4">
    <source>
        <dbReference type="SAM" id="MobiDB-lite"/>
    </source>
</evidence>
<accession>A0A5K0U8B4</accession>
<name>A0A5K0U8B4_9VIRU</name>
<dbReference type="Pfam" id="PF00004">
    <property type="entry name" value="AAA"/>
    <property type="match status" value="1"/>
</dbReference>
<proteinExistence type="predicted"/>
<dbReference type="GO" id="GO:0006261">
    <property type="term" value="P:DNA-templated DNA replication"/>
    <property type="evidence" value="ECO:0007669"/>
    <property type="project" value="TreeGrafter"/>
</dbReference>
<dbReference type="Gene3D" id="3.40.50.300">
    <property type="entry name" value="P-loop containing nucleotide triphosphate hydrolases"/>
    <property type="match status" value="1"/>
</dbReference>
<evidence type="ECO:0000256" key="3">
    <source>
        <dbReference type="ARBA" id="ARBA00022840"/>
    </source>
</evidence>
<protein>
    <submittedName>
        <fullName evidence="6">Replication factor C small subunit</fullName>
    </submittedName>
</protein>
<sequence>MSRVVSTTKQRTVKRVVKDDPESSDSEESSHGKDNIQTPPEKKVRIKPRLDPTLPWIEKHRPGRLMNIKIDEQIKVQIERMIRSRDVPNIILEGPPGVGKTSTIRCIARNIYGPYYKDMVLEMNASDERGIKIQEPIESFRKAYVHINEEDIGRVPTFKMVVLDEADNMTDKAKHIISGFIKNCVSDLRFAFTCNSKDNIISSIQSGCHIVKYPPLSESIVKMRLREICEAEGIITESTDKKTIKSTEAGIEAIAQITNGDMRFAINILQLTYNRYGKVCTDNVYNIQDKPHPEKSKEIIMCCIEGDLGQAIEKASQMRLCGYSGTDIALGMRLALRLDICNNIPEDVKIELWKCISYASYNISKGLDSSLLQIVACVAEMYKSCLKFKK</sequence>
<evidence type="ECO:0000313" key="6">
    <source>
        <dbReference type="EMBL" id="VBB18055.1"/>
    </source>
</evidence>